<comment type="caution">
    <text evidence="1">The sequence shown here is derived from an EMBL/GenBank/DDBJ whole genome shotgun (WGS) entry which is preliminary data.</text>
</comment>
<name>A0AAN8GIX3_PATCE</name>
<gene>
    <name evidence="1" type="ORF">SNE40_021523</name>
</gene>
<dbReference type="AlphaFoldDB" id="A0AAN8GIX3"/>
<dbReference type="EMBL" id="JAZGQO010000018">
    <property type="protein sequence ID" value="KAK6167519.1"/>
    <property type="molecule type" value="Genomic_DNA"/>
</dbReference>
<accession>A0AAN8GIX3</accession>
<keyword evidence="2" id="KW-1185">Reference proteome</keyword>
<protein>
    <submittedName>
        <fullName evidence="1">Uncharacterized protein</fullName>
    </submittedName>
</protein>
<reference evidence="1 2" key="1">
    <citation type="submission" date="2024-01" db="EMBL/GenBank/DDBJ databases">
        <title>The genome of the rayed Mediterranean limpet Patella caerulea (Linnaeus, 1758).</title>
        <authorList>
            <person name="Anh-Thu Weber A."/>
            <person name="Halstead-Nussloch G."/>
        </authorList>
    </citation>
    <scope>NUCLEOTIDE SEQUENCE [LARGE SCALE GENOMIC DNA]</scope>
    <source>
        <strain evidence="1">AATW-2023a</strain>
        <tissue evidence="1">Whole specimen</tissue>
    </source>
</reference>
<dbReference type="Proteomes" id="UP001347796">
    <property type="component" value="Unassembled WGS sequence"/>
</dbReference>
<evidence type="ECO:0000313" key="1">
    <source>
        <dbReference type="EMBL" id="KAK6167519.1"/>
    </source>
</evidence>
<organism evidence="1 2">
    <name type="scientific">Patella caerulea</name>
    <name type="common">Rayed Mediterranean limpet</name>
    <dbReference type="NCBI Taxonomy" id="87958"/>
    <lineage>
        <taxon>Eukaryota</taxon>
        <taxon>Metazoa</taxon>
        <taxon>Spiralia</taxon>
        <taxon>Lophotrochozoa</taxon>
        <taxon>Mollusca</taxon>
        <taxon>Gastropoda</taxon>
        <taxon>Patellogastropoda</taxon>
        <taxon>Patelloidea</taxon>
        <taxon>Patellidae</taxon>
        <taxon>Patella</taxon>
    </lineage>
</organism>
<sequence length="97" mass="11521">MEKKELTYITNQPIHTNTYILIHITPTHQKKAKKVCTIVSNPETKLDRLNELKQYFVKQNYPLKPIQEANRKALEMDSKELRIPKDRRTITNIKKMS</sequence>
<evidence type="ECO:0000313" key="2">
    <source>
        <dbReference type="Proteomes" id="UP001347796"/>
    </source>
</evidence>
<proteinExistence type="predicted"/>